<name>A0A8I0L400_XANCI</name>
<reference evidence="1" key="1">
    <citation type="submission" date="2020-01" db="EMBL/GenBank/DDBJ databases">
        <authorList>
            <person name="Richard D."/>
        </authorList>
    </citation>
    <scope>NUCLEOTIDE SEQUENCE</scope>
    <source>
        <strain evidence="1">JP541</strain>
    </source>
</reference>
<evidence type="ECO:0000313" key="1">
    <source>
        <dbReference type="EMBL" id="MBD4338500.1"/>
    </source>
</evidence>
<protein>
    <submittedName>
        <fullName evidence="1">Conjugal transfer protein TraE</fullName>
    </submittedName>
</protein>
<dbReference type="AlphaFoldDB" id="A0A8I0L400"/>
<evidence type="ECO:0000313" key="2">
    <source>
        <dbReference type="Proteomes" id="UP000653002"/>
    </source>
</evidence>
<comment type="caution">
    <text evidence="1">The sequence shown here is derived from an EMBL/GenBank/DDBJ whole genome shotgun (WGS) entry which is preliminary data.</text>
</comment>
<organism evidence="1 2">
    <name type="scientific">Xanthomonas citri pv. citri</name>
    <dbReference type="NCBI Taxonomy" id="611301"/>
    <lineage>
        <taxon>Bacteria</taxon>
        <taxon>Pseudomonadati</taxon>
        <taxon>Pseudomonadota</taxon>
        <taxon>Gammaproteobacteria</taxon>
        <taxon>Lysobacterales</taxon>
        <taxon>Lysobacteraceae</taxon>
        <taxon>Xanthomonas</taxon>
    </lineage>
</organism>
<accession>A0A8I0L400</accession>
<feature type="non-terminal residue" evidence="1">
    <location>
        <position position="76"/>
    </location>
</feature>
<dbReference type="EMBL" id="JAABFR010001557">
    <property type="protein sequence ID" value="MBD4338500.1"/>
    <property type="molecule type" value="Genomic_DNA"/>
</dbReference>
<gene>
    <name evidence="1" type="ORF">GUH15_21085</name>
</gene>
<proteinExistence type="predicted"/>
<feature type="non-terminal residue" evidence="1">
    <location>
        <position position="1"/>
    </location>
</feature>
<dbReference type="Proteomes" id="UP000653002">
    <property type="component" value="Unassembled WGS sequence"/>
</dbReference>
<sequence>VSFLQILAPELNDRLLADFLDMESSLIVSMHIQSVDQVKAIKTVKRKITDLDRSKIEEQKKAVRAGYDMDIIPSDL</sequence>